<name>A0AB35Y0D0_9FIRM</name>
<dbReference type="EMBL" id="JBBFKC010000010">
    <property type="protein sequence ID" value="MEJ3691702.1"/>
    <property type="molecule type" value="Genomic_DNA"/>
</dbReference>
<comment type="catalytic activity">
    <reaction evidence="6">
        <text>L-lysyl-tRNA(Lys) + a 1,2-diacyl-sn-glycero-3-phospho-(1'-sn-glycerol) = a 1,2-diacyl-sn-glycero-3-phospho-1'-(3'-O-L-lysyl)-sn-glycerol + tRNA(Lys)</text>
        <dbReference type="Rhea" id="RHEA:10668"/>
        <dbReference type="Rhea" id="RHEA-COMP:9696"/>
        <dbReference type="Rhea" id="RHEA-COMP:9697"/>
        <dbReference type="ChEBI" id="CHEBI:64716"/>
        <dbReference type="ChEBI" id="CHEBI:75792"/>
        <dbReference type="ChEBI" id="CHEBI:78442"/>
        <dbReference type="ChEBI" id="CHEBI:78529"/>
        <dbReference type="EC" id="2.3.2.3"/>
    </reaction>
</comment>
<evidence type="ECO:0000256" key="6">
    <source>
        <dbReference type="RuleBase" id="RU363042"/>
    </source>
</evidence>
<keyword evidence="2" id="KW-1003">Cell membrane</keyword>
<gene>
    <name evidence="6" type="primary">mprF</name>
    <name evidence="7" type="ORF">WF787_10850</name>
</gene>
<feature type="transmembrane region" description="Helical" evidence="6">
    <location>
        <begin position="165"/>
        <end position="186"/>
    </location>
</feature>
<feature type="transmembrane region" description="Helical" evidence="6">
    <location>
        <begin position="15"/>
        <end position="32"/>
    </location>
</feature>
<feature type="transmembrane region" description="Helical" evidence="6">
    <location>
        <begin position="135"/>
        <end position="153"/>
    </location>
</feature>
<proteinExistence type="inferred from homology"/>
<comment type="function">
    <text evidence="6">Catalyzes the transfer of a lysyl group from L-lysyl-tRNA(Lys) to membrane-bound phosphatidylglycerol (PG), which produces lysylphosphatidylglycerol (LPG), a major component of the bacterial membrane with a positive net charge. LPG synthesis contributes to bacterial virulence as it is involved in the resistance mechanism against cationic antimicrobial peptides (CAMP) produces by the host's immune system (defensins, cathelicidins) and by the competing microorganisms.</text>
</comment>
<evidence type="ECO:0000256" key="1">
    <source>
        <dbReference type="ARBA" id="ARBA00004651"/>
    </source>
</evidence>
<reference evidence="7 8" key="1">
    <citation type="submission" date="2024-03" db="EMBL/GenBank/DDBJ databases">
        <authorList>
            <person name="Plomp N."/>
            <person name="Harmsen H.J."/>
        </authorList>
    </citation>
    <scope>NUCLEOTIDE SEQUENCE [LARGE SCALE GENOMIC DNA]</scope>
    <source>
        <strain evidence="7 8">HTF-76H</strain>
    </source>
</reference>
<evidence type="ECO:0000256" key="5">
    <source>
        <dbReference type="ARBA" id="ARBA00023136"/>
    </source>
</evidence>
<evidence type="ECO:0000256" key="2">
    <source>
        <dbReference type="ARBA" id="ARBA00022475"/>
    </source>
</evidence>
<dbReference type="Pfam" id="PF03706">
    <property type="entry name" value="LPG_synthase_TM"/>
    <property type="match status" value="1"/>
</dbReference>
<keyword evidence="6" id="KW-0808">Transferase</keyword>
<feature type="transmembrane region" description="Helical" evidence="6">
    <location>
        <begin position="52"/>
        <end position="73"/>
    </location>
</feature>
<dbReference type="AlphaFoldDB" id="A0AB35Y0D0"/>
<evidence type="ECO:0000256" key="4">
    <source>
        <dbReference type="ARBA" id="ARBA00022989"/>
    </source>
</evidence>
<dbReference type="RefSeq" id="WP_337679860.1">
    <property type="nucleotide sequence ID" value="NZ_JBBFKB010000025.1"/>
</dbReference>
<dbReference type="InterPro" id="IPR022791">
    <property type="entry name" value="L-PG_synthase/AglD"/>
</dbReference>
<accession>A0AB35Y0D0</accession>
<protein>
    <recommendedName>
        <fullName evidence="6">Phosphatidylglycerol lysyltransferase</fullName>
        <ecNumber evidence="6">2.3.2.3</ecNumber>
    </recommendedName>
    <alternativeName>
        <fullName evidence="6">Lysylphosphatidylglycerol synthase</fullName>
    </alternativeName>
</protein>
<keyword evidence="6" id="KW-0046">Antibiotic resistance</keyword>
<keyword evidence="6" id="KW-0443">Lipid metabolism</keyword>
<dbReference type="PANTHER" id="PTHR39087">
    <property type="entry name" value="UPF0104 MEMBRANE PROTEIN MJ1595"/>
    <property type="match status" value="1"/>
</dbReference>
<keyword evidence="8" id="KW-1185">Reference proteome</keyword>
<dbReference type="GO" id="GO:0006629">
    <property type="term" value="P:lipid metabolic process"/>
    <property type="evidence" value="ECO:0007669"/>
    <property type="project" value="UniProtKB-KW"/>
</dbReference>
<keyword evidence="5 6" id="KW-0472">Membrane</keyword>
<dbReference type="Proteomes" id="UP001379600">
    <property type="component" value="Unassembled WGS sequence"/>
</dbReference>
<dbReference type="EC" id="2.3.2.3" evidence="6"/>
<evidence type="ECO:0000313" key="7">
    <source>
        <dbReference type="EMBL" id="MEJ3691702.1"/>
    </source>
</evidence>
<comment type="caution">
    <text evidence="7">The sequence shown here is derived from an EMBL/GenBank/DDBJ whole genome shotgun (WGS) entry which is preliminary data.</text>
</comment>
<dbReference type="GO" id="GO:0050071">
    <property type="term" value="F:phosphatidylglycerol lysyltransferase activity"/>
    <property type="evidence" value="ECO:0007669"/>
    <property type="project" value="UniProtKB-EC"/>
</dbReference>
<dbReference type="PANTHER" id="PTHR39087:SF2">
    <property type="entry name" value="UPF0104 MEMBRANE PROTEIN MJ1595"/>
    <property type="match status" value="1"/>
</dbReference>
<evidence type="ECO:0000313" key="8">
    <source>
        <dbReference type="Proteomes" id="UP001379600"/>
    </source>
</evidence>
<dbReference type="GO" id="GO:0005886">
    <property type="term" value="C:plasma membrane"/>
    <property type="evidence" value="ECO:0007669"/>
    <property type="project" value="UniProtKB-SubCell"/>
</dbReference>
<comment type="similarity">
    <text evidence="6">Belongs to the LPG synthase family.</text>
</comment>
<comment type="subcellular location">
    <subcellularLocation>
        <location evidence="1 6">Cell membrane</location>
        <topology evidence="1 6">Multi-pass membrane protein</topology>
    </subcellularLocation>
</comment>
<sequence>MSQPASAAPSRKKTVISLLVLAALTSIIVLLFKDNWAEITAALSQLSAWQVLVVLAIGLSYPLLEGCVAWVIVRSRIPGFRLWQGIDTAWCGTFGNVVTLGAGAVPVQTWYLHRCGLPVGPGVGLMTLQYVFHKTTVLLYATVMLLFQHRWLAANTTGVMNYLPMAYAVVAAIIVVLVLVCVSPLVQNLARWLMRLLPKTEKWQQRRADWQQQLDVLGEESRRLLADKPRCAEILALQAVKLFGLFCLPYLCIRFMGLSPLSFLQVQLLTSLMLFLSNALPNVAGMGSIETAFLLVFGSFLERGEVMSVMMLYRIASYYVVFAASAVGFFFAQRHLGQMGAEPPKEA</sequence>
<keyword evidence="3 6" id="KW-0812">Transmembrane</keyword>
<feature type="transmembrane region" description="Helical" evidence="6">
    <location>
        <begin position="313"/>
        <end position="332"/>
    </location>
</feature>
<evidence type="ECO:0000256" key="3">
    <source>
        <dbReference type="ARBA" id="ARBA00022692"/>
    </source>
</evidence>
<organism evidence="7 8">
    <name type="scientific">Faecalibacterium taiwanense</name>
    <dbReference type="NCBI Taxonomy" id="3030638"/>
    <lineage>
        <taxon>Bacteria</taxon>
        <taxon>Bacillati</taxon>
        <taxon>Bacillota</taxon>
        <taxon>Clostridia</taxon>
        <taxon>Eubacteriales</taxon>
        <taxon>Oscillospiraceae</taxon>
        <taxon>Faecalibacterium</taxon>
    </lineage>
</organism>
<keyword evidence="4 6" id="KW-1133">Transmembrane helix</keyword>
<dbReference type="GO" id="GO:0046677">
    <property type="term" value="P:response to antibiotic"/>
    <property type="evidence" value="ECO:0007669"/>
    <property type="project" value="UniProtKB-KW"/>
</dbReference>
<feature type="transmembrane region" description="Helical" evidence="6">
    <location>
        <begin position="283"/>
        <end position="301"/>
    </location>
</feature>